<evidence type="ECO:0000313" key="3">
    <source>
        <dbReference type="Proteomes" id="UP000823749"/>
    </source>
</evidence>
<name>A0AAV6K588_9ERIC</name>
<dbReference type="Proteomes" id="UP000823749">
    <property type="component" value="Chromosome 5"/>
</dbReference>
<comment type="caution">
    <text evidence="2">The sequence shown here is derived from an EMBL/GenBank/DDBJ whole genome shotgun (WGS) entry which is preliminary data.</text>
</comment>
<accession>A0AAV6K588</accession>
<gene>
    <name evidence="2" type="ORF">RHGRI_013292</name>
</gene>
<sequence>MSSSPLRSKSYHARSVSFPSRSHPIIPHFSEHLCRLSASEATSSSLPSISNRLSGLENLYDCVNDLLLLPQTQQRLARESNGKWVGEALDGYLRLLDACAATKDIFSQTKENVKEQLSVLRRKRDASDFGGYLASRKKAKKVIQKLLKDLKSIESKDTLNVPALDKDQETVATFSMLKEVEAVTVSALKSLLRYTLGMNVQSRRSGWSLVSKLIHHKRATCQAKETVISEFEKVDAAVHAPICIETVQNQLGELELSIEVVEDVLERLLRRFIRTRVSLLNILNN</sequence>
<dbReference type="PANTHER" id="PTHR33070:SF129">
    <property type="entry name" value="DUF241 DOMAIN PROTEIN"/>
    <property type="match status" value="1"/>
</dbReference>
<organism evidence="2 3">
    <name type="scientific">Rhododendron griersonianum</name>
    <dbReference type="NCBI Taxonomy" id="479676"/>
    <lineage>
        <taxon>Eukaryota</taxon>
        <taxon>Viridiplantae</taxon>
        <taxon>Streptophyta</taxon>
        <taxon>Embryophyta</taxon>
        <taxon>Tracheophyta</taxon>
        <taxon>Spermatophyta</taxon>
        <taxon>Magnoliopsida</taxon>
        <taxon>eudicotyledons</taxon>
        <taxon>Gunneridae</taxon>
        <taxon>Pentapetalae</taxon>
        <taxon>asterids</taxon>
        <taxon>Ericales</taxon>
        <taxon>Ericaceae</taxon>
        <taxon>Ericoideae</taxon>
        <taxon>Rhodoreae</taxon>
        <taxon>Rhododendron</taxon>
    </lineage>
</organism>
<feature type="coiled-coil region" evidence="1">
    <location>
        <begin position="244"/>
        <end position="271"/>
    </location>
</feature>
<proteinExistence type="predicted"/>
<protein>
    <submittedName>
        <fullName evidence="2">Uncharacterized protein</fullName>
    </submittedName>
</protein>
<dbReference type="GO" id="GO:0048367">
    <property type="term" value="P:shoot system development"/>
    <property type="evidence" value="ECO:0007669"/>
    <property type="project" value="InterPro"/>
</dbReference>
<dbReference type="PANTHER" id="PTHR33070">
    <property type="entry name" value="OS06G0725500 PROTEIN"/>
    <property type="match status" value="1"/>
</dbReference>
<evidence type="ECO:0000256" key="1">
    <source>
        <dbReference type="SAM" id="Coils"/>
    </source>
</evidence>
<dbReference type="EMBL" id="JACTNZ010000005">
    <property type="protein sequence ID" value="KAG5547554.1"/>
    <property type="molecule type" value="Genomic_DNA"/>
</dbReference>
<dbReference type="InterPro" id="IPR004320">
    <property type="entry name" value="BPS1_pln"/>
</dbReference>
<dbReference type="GO" id="GO:0048364">
    <property type="term" value="P:root development"/>
    <property type="evidence" value="ECO:0007669"/>
    <property type="project" value="InterPro"/>
</dbReference>
<keyword evidence="3" id="KW-1185">Reference proteome</keyword>
<evidence type="ECO:0000313" key="2">
    <source>
        <dbReference type="EMBL" id="KAG5547554.1"/>
    </source>
</evidence>
<keyword evidence="1" id="KW-0175">Coiled coil</keyword>
<dbReference type="Pfam" id="PF03087">
    <property type="entry name" value="BPS1"/>
    <property type="match status" value="1"/>
</dbReference>
<dbReference type="AlphaFoldDB" id="A0AAV6K588"/>
<reference evidence="2" key="1">
    <citation type="submission" date="2020-08" db="EMBL/GenBank/DDBJ databases">
        <title>Plant Genome Project.</title>
        <authorList>
            <person name="Zhang R.-G."/>
        </authorList>
    </citation>
    <scope>NUCLEOTIDE SEQUENCE</scope>
    <source>
        <strain evidence="2">WSP0</strain>
        <tissue evidence="2">Leaf</tissue>
    </source>
</reference>